<evidence type="ECO:0000313" key="1">
    <source>
        <dbReference type="EMBL" id="KAK6505673.1"/>
    </source>
</evidence>
<sequence length="150" mass="17831">MRYNIPSENQHVSRYSGFRDQGVPQAIIWQDSQWFHHSTKTSRAQNGRYCYRRVSNGTEKWFSQIEAIGFARPDPKYKDDDVFKNKADGTKWKFKTREYIYLGLKTDERPEWKYTLKDHRLGKSDGKSLRPDITVKEGDLESPDKWVHVK</sequence>
<accession>A0AAV9WBU2</accession>
<keyword evidence="2" id="KW-1185">Reference proteome</keyword>
<protein>
    <submittedName>
        <fullName evidence="1">Uncharacterized protein</fullName>
    </submittedName>
</protein>
<name>A0AAV9WBU2_9PEZI</name>
<gene>
    <name evidence="1" type="ORF">TWF481_007566</name>
</gene>
<comment type="caution">
    <text evidence="1">The sequence shown here is derived from an EMBL/GenBank/DDBJ whole genome shotgun (WGS) entry which is preliminary data.</text>
</comment>
<reference evidence="1 2" key="1">
    <citation type="submission" date="2023-08" db="EMBL/GenBank/DDBJ databases">
        <authorList>
            <person name="Palmer J.M."/>
        </authorList>
    </citation>
    <scope>NUCLEOTIDE SEQUENCE [LARGE SCALE GENOMIC DNA]</scope>
    <source>
        <strain evidence="1 2">TWF481</strain>
    </source>
</reference>
<proteinExistence type="predicted"/>
<evidence type="ECO:0000313" key="2">
    <source>
        <dbReference type="Proteomes" id="UP001370758"/>
    </source>
</evidence>
<dbReference type="Proteomes" id="UP001370758">
    <property type="component" value="Unassembled WGS sequence"/>
</dbReference>
<organism evidence="1 2">
    <name type="scientific">Arthrobotrys musiformis</name>
    <dbReference type="NCBI Taxonomy" id="47236"/>
    <lineage>
        <taxon>Eukaryota</taxon>
        <taxon>Fungi</taxon>
        <taxon>Dikarya</taxon>
        <taxon>Ascomycota</taxon>
        <taxon>Pezizomycotina</taxon>
        <taxon>Orbiliomycetes</taxon>
        <taxon>Orbiliales</taxon>
        <taxon>Orbiliaceae</taxon>
        <taxon>Arthrobotrys</taxon>
    </lineage>
</organism>
<dbReference type="AlphaFoldDB" id="A0AAV9WBU2"/>
<dbReference type="EMBL" id="JAVHJL010000004">
    <property type="protein sequence ID" value="KAK6505673.1"/>
    <property type="molecule type" value="Genomic_DNA"/>
</dbReference>